<dbReference type="Pfam" id="PF13560">
    <property type="entry name" value="HTH_31"/>
    <property type="match status" value="1"/>
</dbReference>
<dbReference type="CDD" id="cd00093">
    <property type="entry name" value="HTH_XRE"/>
    <property type="match status" value="1"/>
</dbReference>
<dbReference type="GO" id="GO:0003677">
    <property type="term" value="F:DNA binding"/>
    <property type="evidence" value="ECO:0007669"/>
    <property type="project" value="InterPro"/>
</dbReference>
<evidence type="ECO:0000313" key="2">
    <source>
        <dbReference type="EMBL" id="GII80790.1"/>
    </source>
</evidence>
<sequence>MTRAPDPREPPRVLFADELRRHRRAAKLSQRALASRMGFSDSLVAMVETLKRPPTDDFARACDRALGLGGAMFGLYIATTWDKAPEHLRPWLEEEEEAEALRNWEPNLVPGLLQTEAYARAMFGTAPGLTPDEAEERVAARIRRQAILRRNRPPIVTFIMDETVIHRRIGSIAIMREQLAYLLEVARYPNVIIQIVPQDAGEHCGLAGGFIIAERNGSCYAAYSDAQPAGTTIDDRHVICELAARYDAIRAEALPFKASLRLIQEVVSKMSDLCDEAWRKSTYSTDNGNCVEVTSKLSRPTIRDSKRPSGPTLTCGPGEWSAFVAGLKTGALDS</sequence>
<dbReference type="SUPFAM" id="SSF47413">
    <property type="entry name" value="lambda repressor-like DNA-binding domains"/>
    <property type="match status" value="1"/>
</dbReference>
<dbReference type="InterPro" id="IPR007278">
    <property type="entry name" value="DUF397"/>
</dbReference>
<evidence type="ECO:0000313" key="3">
    <source>
        <dbReference type="Proteomes" id="UP000655287"/>
    </source>
</evidence>
<dbReference type="InterPro" id="IPR010982">
    <property type="entry name" value="Lambda_DNA-bd_dom_sf"/>
</dbReference>
<accession>A0A919V7W5</accession>
<dbReference type="Pfam" id="PF04149">
    <property type="entry name" value="DUF397"/>
    <property type="match status" value="1"/>
</dbReference>
<reference evidence="2" key="1">
    <citation type="submission" date="2021-01" db="EMBL/GenBank/DDBJ databases">
        <title>Whole genome shotgun sequence of Sphaerisporangium rufum NBRC 109079.</title>
        <authorList>
            <person name="Komaki H."/>
            <person name="Tamura T."/>
        </authorList>
    </citation>
    <scope>NUCLEOTIDE SEQUENCE</scope>
    <source>
        <strain evidence="2">NBRC 109079</strain>
    </source>
</reference>
<dbReference type="SMART" id="SM00530">
    <property type="entry name" value="HTH_XRE"/>
    <property type="match status" value="1"/>
</dbReference>
<keyword evidence="3" id="KW-1185">Reference proteome</keyword>
<comment type="caution">
    <text evidence="2">The sequence shown here is derived from an EMBL/GenBank/DDBJ whole genome shotgun (WGS) entry which is preliminary data.</text>
</comment>
<protein>
    <recommendedName>
        <fullName evidence="1">HTH cro/C1-type domain-containing protein</fullName>
    </recommendedName>
</protein>
<proteinExistence type="predicted"/>
<dbReference type="InterPro" id="IPR001387">
    <property type="entry name" value="Cro/C1-type_HTH"/>
</dbReference>
<dbReference type="PROSITE" id="PS50943">
    <property type="entry name" value="HTH_CROC1"/>
    <property type="match status" value="1"/>
</dbReference>
<organism evidence="2 3">
    <name type="scientific">Sphaerisporangium rufum</name>
    <dbReference type="NCBI Taxonomy" id="1381558"/>
    <lineage>
        <taxon>Bacteria</taxon>
        <taxon>Bacillati</taxon>
        <taxon>Actinomycetota</taxon>
        <taxon>Actinomycetes</taxon>
        <taxon>Streptosporangiales</taxon>
        <taxon>Streptosporangiaceae</taxon>
        <taxon>Sphaerisporangium</taxon>
    </lineage>
</organism>
<dbReference type="InterPro" id="IPR043917">
    <property type="entry name" value="DUF5753"/>
</dbReference>
<dbReference type="Proteomes" id="UP000655287">
    <property type="component" value="Unassembled WGS sequence"/>
</dbReference>
<dbReference type="EMBL" id="BOOU01000080">
    <property type="protein sequence ID" value="GII80790.1"/>
    <property type="molecule type" value="Genomic_DNA"/>
</dbReference>
<dbReference type="Pfam" id="PF19054">
    <property type="entry name" value="DUF5753"/>
    <property type="match status" value="1"/>
</dbReference>
<name>A0A919V7W5_9ACTN</name>
<gene>
    <name evidence="2" type="ORF">Sru01_57720</name>
</gene>
<evidence type="ECO:0000259" key="1">
    <source>
        <dbReference type="PROSITE" id="PS50943"/>
    </source>
</evidence>
<dbReference type="Gene3D" id="1.10.260.40">
    <property type="entry name" value="lambda repressor-like DNA-binding domains"/>
    <property type="match status" value="1"/>
</dbReference>
<feature type="domain" description="HTH cro/C1-type" evidence="1">
    <location>
        <begin position="19"/>
        <end position="73"/>
    </location>
</feature>
<dbReference type="AlphaFoldDB" id="A0A919V7W5"/>